<feature type="domain" description="4Fe-4S ferredoxin-type" evidence="1">
    <location>
        <begin position="1"/>
        <end position="27"/>
    </location>
</feature>
<evidence type="ECO:0000259" key="1">
    <source>
        <dbReference type="PROSITE" id="PS51379"/>
    </source>
</evidence>
<organism evidence="2 3">
    <name type="scientific">Candidatus Ethanoperedens thermophilum</name>
    <dbReference type="NCBI Taxonomy" id="2766897"/>
    <lineage>
        <taxon>Archaea</taxon>
        <taxon>Methanobacteriati</taxon>
        <taxon>Methanobacteriota</taxon>
        <taxon>Stenosarchaea group</taxon>
        <taxon>Methanomicrobia</taxon>
        <taxon>Methanosarcinales</taxon>
        <taxon>Methanosarcinales incertae sedis</taxon>
        <taxon>GOM Arc I cluster</taxon>
        <taxon>Candidatus Ethanoperedens</taxon>
    </lineage>
</organism>
<dbReference type="PROSITE" id="PS51379">
    <property type="entry name" value="4FE4S_FER_2"/>
    <property type="match status" value="2"/>
</dbReference>
<dbReference type="Gene3D" id="3.30.70.20">
    <property type="match status" value="1"/>
</dbReference>
<dbReference type="Pfam" id="PF12838">
    <property type="entry name" value="Fer4_7"/>
    <property type="match status" value="1"/>
</dbReference>
<accession>A0A848D9A4</accession>
<comment type="caution">
    <text evidence="2">The sequence shown here is derived from an EMBL/GenBank/DDBJ whole genome shotgun (WGS) entry which is preliminary data.</text>
</comment>
<gene>
    <name evidence="2" type="ORF">GIS02_02840</name>
</gene>
<dbReference type="SUPFAM" id="SSF54862">
    <property type="entry name" value="4Fe-4S ferredoxins"/>
    <property type="match status" value="1"/>
</dbReference>
<reference evidence="2" key="1">
    <citation type="journal article" date="2020" name="MBio">
        <title>'Candidatus Ethanoperedens,' a Thermophilic Genus of Archaea Mediating the Anaerobic Oxidation of Ethane.</title>
        <authorList>
            <person name="Hahn C.J."/>
            <person name="Laso-Perez R."/>
            <person name="Vulcano F."/>
            <person name="Vaziourakis K.M."/>
            <person name="Stokke R."/>
            <person name="Steen I.H."/>
            <person name="Teske A."/>
            <person name="Boetius A."/>
            <person name="Liebeke M."/>
            <person name="Amann R."/>
            <person name="Knittel K."/>
            <person name="Wegener G."/>
        </authorList>
    </citation>
    <scope>NUCLEOTIDE SEQUENCE</scope>
    <source>
        <strain evidence="2">GoM-Arc1-LC-WB58</strain>
    </source>
</reference>
<dbReference type="EMBL" id="WNEG01000054">
    <property type="protein sequence ID" value="NMG83126.1"/>
    <property type="molecule type" value="Genomic_DNA"/>
</dbReference>
<dbReference type="GO" id="GO:0016491">
    <property type="term" value="F:oxidoreductase activity"/>
    <property type="evidence" value="ECO:0007669"/>
    <property type="project" value="UniProtKB-ARBA"/>
</dbReference>
<dbReference type="PROSITE" id="PS00198">
    <property type="entry name" value="4FE4S_FER_1"/>
    <property type="match status" value="1"/>
</dbReference>
<proteinExistence type="predicted"/>
<name>A0A848D9A4_9EURY</name>
<evidence type="ECO:0000313" key="2">
    <source>
        <dbReference type="EMBL" id="NMG83126.1"/>
    </source>
</evidence>
<protein>
    <submittedName>
        <fullName evidence="2">4Fe-4S dicluster domain-containing protein</fullName>
    </submittedName>
</protein>
<evidence type="ECO:0000313" key="3">
    <source>
        <dbReference type="Proteomes" id="UP000606580"/>
    </source>
</evidence>
<feature type="domain" description="4Fe-4S ferredoxin-type" evidence="1">
    <location>
        <begin position="32"/>
        <end position="54"/>
    </location>
</feature>
<dbReference type="InterPro" id="IPR017900">
    <property type="entry name" value="4Fe4S_Fe_S_CS"/>
</dbReference>
<dbReference type="Proteomes" id="UP000606580">
    <property type="component" value="Unassembled WGS sequence"/>
</dbReference>
<dbReference type="AlphaFoldDB" id="A0A848D9A4"/>
<sequence length="54" mass="5817">MKVTDCCVGCGQCVPFCPQNTITVFVRAVIGDRCTQCLLCIKYCPVGAIVEGME</sequence>
<dbReference type="InterPro" id="IPR017896">
    <property type="entry name" value="4Fe4S_Fe-S-bd"/>
</dbReference>